<evidence type="ECO:0000256" key="1">
    <source>
        <dbReference type="SAM" id="Phobius"/>
    </source>
</evidence>
<sequence length="78" mass="8969">MVNEKRGFDGLRQLIVQVMIGIMSFFQIVLTLILAIIAFKVYQDSNFWEEANGVKIVSITVALHIALLILKRRFKQMS</sequence>
<keyword evidence="1" id="KW-0812">Transmembrane</keyword>
<feature type="transmembrane region" description="Helical" evidence="1">
    <location>
        <begin position="51"/>
        <end position="70"/>
    </location>
</feature>
<comment type="caution">
    <text evidence="2">The sequence shown here is derived from an EMBL/GenBank/DDBJ whole genome shotgun (WGS) entry which is preliminary data.</text>
</comment>
<proteinExistence type="predicted"/>
<keyword evidence="3" id="KW-1185">Reference proteome</keyword>
<dbReference type="RefSeq" id="WP_283371501.1">
    <property type="nucleotide sequence ID" value="NZ_JASHID010000019.1"/>
</dbReference>
<gene>
    <name evidence="2" type="ORF">QM480_20615</name>
</gene>
<dbReference type="EMBL" id="JASHID010000019">
    <property type="protein sequence ID" value="MDI9866753.1"/>
    <property type="molecule type" value="Genomic_DNA"/>
</dbReference>
<evidence type="ECO:0000313" key="2">
    <source>
        <dbReference type="EMBL" id="MDI9866753.1"/>
    </source>
</evidence>
<reference evidence="2 3" key="1">
    <citation type="submission" date="2023-05" db="EMBL/GenBank/DDBJ databases">
        <title>Novel species of genus Flectobacillus isolated from stream in China.</title>
        <authorList>
            <person name="Lu H."/>
        </authorList>
    </citation>
    <scope>NUCLEOTIDE SEQUENCE [LARGE SCALE GENOMIC DNA]</scope>
    <source>
        <strain evidence="2 3">DC10W</strain>
    </source>
</reference>
<accession>A0ABT6YT24</accession>
<name>A0ABT6YT24_9BACT</name>
<organism evidence="2 3">
    <name type="scientific">Flectobacillus longus</name>
    <dbReference type="NCBI Taxonomy" id="2984207"/>
    <lineage>
        <taxon>Bacteria</taxon>
        <taxon>Pseudomonadati</taxon>
        <taxon>Bacteroidota</taxon>
        <taxon>Cytophagia</taxon>
        <taxon>Cytophagales</taxon>
        <taxon>Flectobacillaceae</taxon>
        <taxon>Flectobacillus</taxon>
    </lineage>
</organism>
<keyword evidence="1" id="KW-1133">Transmembrane helix</keyword>
<evidence type="ECO:0000313" key="3">
    <source>
        <dbReference type="Proteomes" id="UP001236569"/>
    </source>
</evidence>
<protein>
    <submittedName>
        <fullName evidence="2">Uncharacterized protein</fullName>
    </submittedName>
</protein>
<keyword evidence="1" id="KW-0472">Membrane</keyword>
<feature type="transmembrane region" description="Helical" evidence="1">
    <location>
        <begin position="14"/>
        <end position="39"/>
    </location>
</feature>
<dbReference type="Proteomes" id="UP001236569">
    <property type="component" value="Unassembled WGS sequence"/>
</dbReference>